<dbReference type="EMBL" id="LJGU01000148">
    <property type="protein sequence ID" value="OEU96127.1"/>
    <property type="molecule type" value="Genomic_DNA"/>
</dbReference>
<dbReference type="Proteomes" id="UP000176101">
    <property type="component" value="Unassembled WGS sequence"/>
</dbReference>
<evidence type="ECO:0000256" key="1">
    <source>
        <dbReference type="ARBA" id="ARBA00000022"/>
    </source>
</evidence>
<comment type="catalytic activity">
    <reaction evidence="1">
        <text>5-amino-6-(5-phospho-D-ribosylamino)uracil + H2O = 5,6-diaminouracil + D-ribose 5-phosphate</text>
        <dbReference type="Rhea" id="RHEA:55020"/>
        <dbReference type="ChEBI" id="CHEBI:15377"/>
        <dbReference type="ChEBI" id="CHEBI:46252"/>
        <dbReference type="ChEBI" id="CHEBI:58453"/>
        <dbReference type="ChEBI" id="CHEBI:78346"/>
    </reaction>
</comment>
<sequence>MRMDELLTLEREGRLPEFVLFWGGPQRKGCLSQWYDAPFTVSGVRYQTAEHWMMAEKARLFGDDGARREILARPSPALAKDVGRHVRGFDEETWARHRYEIVVAGNRAKFAAHGKLRDYLRSTVGKVLVEASPEDRVWGVGHSEDQPEAQLPSAWRGLNLLGFALMDVRQSLLDD</sequence>
<comment type="catalytic activity">
    <reaction evidence="2">
        <text>2,5-diamino-6-hydroxy-4-(5-phosphoribosylamino)-pyrimidine + H2O = 2,5,6-triamino-4-hydroxypyrimidine + D-ribose 5-phosphate</text>
        <dbReference type="Rhea" id="RHEA:23436"/>
        <dbReference type="ChEBI" id="CHEBI:15377"/>
        <dbReference type="ChEBI" id="CHEBI:58614"/>
        <dbReference type="ChEBI" id="CHEBI:78346"/>
        <dbReference type="ChEBI" id="CHEBI:137796"/>
    </reaction>
</comment>
<dbReference type="Gene3D" id="1.10.357.40">
    <property type="entry name" value="YbiA-like"/>
    <property type="match status" value="1"/>
</dbReference>
<dbReference type="InterPro" id="IPR037238">
    <property type="entry name" value="YbiA-like_sf"/>
</dbReference>
<keyword evidence="5" id="KW-1185">Reference proteome</keyword>
<accession>A0A1E7JX00</accession>
<dbReference type="PATRIC" id="fig|1075402.3.peg.725"/>
<dbReference type="AlphaFoldDB" id="A0A1E7JX00"/>
<dbReference type="Pfam" id="PF08719">
    <property type="entry name" value="NADAR"/>
    <property type="match status" value="1"/>
</dbReference>
<dbReference type="NCBIfam" id="TIGR02464">
    <property type="entry name" value="ribofla_fusion"/>
    <property type="match status" value="1"/>
</dbReference>
<proteinExistence type="predicted"/>
<name>A0A1E7JX00_9ACTN</name>
<dbReference type="STRING" id="1075402.AN216_22590"/>
<dbReference type="InterPro" id="IPR012816">
    <property type="entry name" value="NADAR"/>
</dbReference>
<gene>
    <name evidence="4" type="ORF">AN216_22590</name>
</gene>
<protein>
    <recommendedName>
        <fullName evidence="3">NADAR domain-containing protein</fullName>
    </recommendedName>
</protein>
<reference evidence="4 5" key="1">
    <citation type="journal article" date="2016" name="Front. Microbiol.">
        <title>Comparative Genomics Analysis of Streptomyces Species Reveals Their Adaptation to the Marine Environment and Their Diversity at the Genomic Level.</title>
        <authorList>
            <person name="Tian X."/>
            <person name="Zhang Z."/>
            <person name="Yang T."/>
            <person name="Chen M."/>
            <person name="Li J."/>
            <person name="Chen F."/>
            <person name="Yang J."/>
            <person name="Li W."/>
            <person name="Zhang B."/>
            <person name="Zhang Z."/>
            <person name="Wu J."/>
            <person name="Zhang C."/>
            <person name="Long L."/>
            <person name="Xiao J."/>
        </authorList>
    </citation>
    <scope>NUCLEOTIDE SEQUENCE [LARGE SCALE GENOMIC DNA]</scope>
    <source>
        <strain evidence="4 5">SCSIO 02100</strain>
    </source>
</reference>
<evidence type="ECO:0000313" key="4">
    <source>
        <dbReference type="EMBL" id="OEU96127.1"/>
    </source>
</evidence>
<evidence type="ECO:0000313" key="5">
    <source>
        <dbReference type="Proteomes" id="UP000176101"/>
    </source>
</evidence>
<feature type="domain" description="NADAR" evidence="3">
    <location>
        <begin position="21"/>
        <end position="172"/>
    </location>
</feature>
<dbReference type="CDD" id="cd15457">
    <property type="entry name" value="NADAR"/>
    <property type="match status" value="1"/>
</dbReference>
<dbReference type="OrthoDB" id="67297at2"/>
<evidence type="ECO:0000259" key="3">
    <source>
        <dbReference type="Pfam" id="PF08719"/>
    </source>
</evidence>
<organism evidence="4 5">
    <name type="scientific">Streptomyces oceani</name>
    <dbReference type="NCBI Taxonomy" id="1075402"/>
    <lineage>
        <taxon>Bacteria</taxon>
        <taxon>Bacillati</taxon>
        <taxon>Actinomycetota</taxon>
        <taxon>Actinomycetes</taxon>
        <taxon>Kitasatosporales</taxon>
        <taxon>Streptomycetaceae</taxon>
        <taxon>Streptomyces</taxon>
    </lineage>
</organism>
<comment type="caution">
    <text evidence="4">The sequence shown here is derived from an EMBL/GenBank/DDBJ whole genome shotgun (WGS) entry which is preliminary data.</text>
</comment>
<dbReference type="RefSeq" id="WP_070198525.1">
    <property type="nucleotide sequence ID" value="NZ_LJGU01000148.1"/>
</dbReference>
<evidence type="ECO:0000256" key="2">
    <source>
        <dbReference type="ARBA" id="ARBA00000751"/>
    </source>
</evidence>
<dbReference type="SUPFAM" id="SSF143990">
    <property type="entry name" value="YbiA-like"/>
    <property type="match status" value="1"/>
</dbReference>